<dbReference type="Proteomes" id="UP000318626">
    <property type="component" value="Chromosome"/>
</dbReference>
<reference evidence="7" key="1">
    <citation type="submission" date="2019-02" db="EMBL/GenBank/DDBJ databases">
        <title>Deep-cultivation of Planctomycetes and their phenomic and genomic characterization uncovers novel biology.</title>
        <authorList>
            <person name="Wiegand S."/>
            <person name="Jogler M."/>
            <person name="Boedeker C."/>
            <person name="Pinto D."/>
            <person name="Vollmers J."/>
            <person name="Rivas-Marin E."/>
            <person name="Kohn T."/>
            <person name="Peeters S.H."/>
            <person name="Heuer A."/>
            <person name="Rast P."/>
            <person name="Oberbeckmann S."/>
            <person name="Bunk B."/>
            <person name="Jeske O."/>
            <person name="Meyerdierks A."/>
            <person name="Storesund J.E."/>
            <person name="Kallscheuer N."/>
            <person name="Luecker S."/>
            <person name="Lage O.M."/>
            <person name="Pohl T."/>
            <person name="Merkel B.J."/>
            <person name="Hornburger P."/>
            <person name="Mueller R.-W."/>
            <person name="Bruemmer F."/>
            <person name="Labrenz M."/>
            <person name="Spormann A.M."/>
            <person name="Op den Camp H."/>
            <person name="Overmann J."/>
            <person name="Amann R."/>
            <person name="Jetten M.S.M."/>
            <person name="Mascher T."/>
            <person name="Medema M.H."/>
            <person name="Devos D.P."/>
            <person name="Kaster A.-K."/>
            <person name="Ovreas L."/>
            <person name="Rohde M."/>
            <person name="Galperin M.Y."/>
            <person name="Jogler C."/>
        </authorList>
    </citation>
    <scope>NUCLEOTIDE SEQUENCE [LARGE SCALE GENOMIC DNA]</scope>
    <source>
        <strain evidence="7">Pan97</strain>
    </source>
</reference>
<dbReference type="RefSeq" id="WP_144971302.1">
    <property type="nucleotide sequence ID" value="NZ_CP036289.1"/>
</dbReference>
<dbReference type="Gene3D" id="3.20.20.70">
    <property type="entry name" value="Aldolase class I"/>
    <property type="match status" value="1"/>
</dbReference>
<name>A0A518C529_9BACT</name>
<evidence type="ECO:0000256" key="2">
    <source>
        <dbReference type="ARBA" id="ARBA00006906"/>
    </source>
</evidence>
<keyword evidence="4" id="KW-0456">Lyase</keyword>
<evidence type="ECO:0000256" key="4">
    <source>
        <dbReference type="ARBA" id="ARBA00023239"/>
    </source>
</evidence>
<evidence type="ECO:0000313" key="7">
    <source>
        <dbReference type="Proteomes" id="UP000318626"/>
    </source>
</evidence>
<dbReference type="SUPFAM" id="SSF51569">
    <property type="entry name" value="Aldolase"/>
    <property type="match status" value="1"/>
</dbReference>
<sequence>MPRETIVQKISSTGIVAVIRADNGEILADVTQALIEGGVTAIEVTFTVPKAHKVLEYVADRFGDQIQLGAGTVLDAETARIAILAGAEFIVSPIVDLPTIEISHRYDKAMMAGALTPTEVVQAWQAGSDVVKIFPSDLTGPSYLKSLKGPLPQVRMMPTGGVNLDTAESFLKAGACALGVGGSLVEKSAIESGNLDRIRDLAQQYVEIVQRFRAQ</sequence>
<evidence type="ECO:0000256" key="3">
    <source>
        <dbReference type="ARBA" id="ARBA00011233"/>
    </source>
</evidence>
<dbReference type="CDD" id="cd00452">
    <property type="entry name" value="KDPG_aldolase"/>
    <property type="match status" value="1"/>
</dbReference>
<gene>
    <name evidence="6" type="primary">kdgA</name>
    <name evidence="6" type="ORF">Pan97_13340</name>
</gene>
<keyword evidence="7" id="KW-1185">Reference proteome</keyword>
<evidence type="ECO:0000256" key="5">
    <source>
        <dbReference type="ARBA" id="ARBA00023277"/>
    </source>
</evidence>
<dbReference type="GO" id="GO:0016829">
    <property type="term" value="F:lyase activity"/>
    <property type="evidence" value="ECO:0007669"/>
    <property type="project" value="UniProtKB-KW"/>
</dbReference>
<keyword evidence="5" id="KW-0119">Carbohydrate metabolism</keyword>
<dbReference type="EMBL" id="CP036289">
    <property type="protein sequence ID" value="QDU74327.1"/>
    <property type="molecule type" value="Genomic_DNA"/>
</dbReference>
<organism evidence="6 7">
    <name type="scientific">Bremerella volcania</name>
    <dbReference type="NCBI Taxonomy" id="2527984"/>
    <lineage>
        <taxon>Bacteria</taxon>
        <taxon>Pseudomonadati</taxon>
        <taxon>Planctomycetota</taxon>
        <taxon>Planctomycetia</taxon>
        <taxon>Pirellulales</taxon>
        <taxon>Pirellulaceae</taxon>
        <taxon>Bremerella</taxon>
    </lineage>
</organism>
<dbReference type="KEGG" id="bvo:Pan97_13340"/>
<dbReference type="AlphaFoldDB" id="A0A518C529"/>
<comment type="pathway">
    <text evidence="1">Carbohydrate acid metabolism.</text>
</comment>
<comment type="subunit">
    <text evidence="3">Homotrimer.</text>
</comment>
<protein>
    <submittedName>
        <fullName evidence="6">KHG/KDPG aldolase</fullName>
    </submittedName>
</protein>
<dbReference type="PANTHER" id="PTHR30246">
    <property type="entry name" value="2-KETO-3-DEOXY-6-PHOSPHOGLUCONATE ALDOLASE"/>
    <property type="match status" value="1"/>
</dbReference>
<dbReference type="OrthoDB" id="9802667at2"/>
<dbReference type="PANTHER" id="PTHR30246:SF1">
    <property type="entry name" value="2-DEHYDRO-3-DEOXY-6-PHOSPHOGALACTONATE ALDOLASE-RELATED"/>
    <property type="match status" value="1"/>
</dbReference>
<dbReference type="Pfam" id="PF01081">
    <property type="entry name" value="Aldolase"/>
    <property type="match status" value="1"/>
</dbReference>
<dbReference type="InterPro" id="IPR000887">
    <property type="entry name" value="Aldlse_KDPG_KHG"/>
</dbReference>
<dbReference type="InterPro" id="IPR013785">
    <property type="entry name" value="Aldolase_TIM"/>
</dbReference>
<dbReference type="NCBIfam" id="TIGR01182">
    <property type="entry name" value="eda"/>
    <property type="match status" value="1"/>
</dbReference>
<evidence type="ECO:0000256" key="1">
    <source>
        <dbReference type="ARBA" id="ARBA00004761"/>
    </source>
</evidence>
<accession>A0A518C529</accession>
<comment type="similarity">
    <text evidence="2">Belongs to the KHG/KDPG aldolase family.</text>
</comment>
<evidence type="ECO:0000313" key="6">
    <source>
        <dbReference type="EMBL" id="QDU74327.1"/>
    </source>
</evidence>
<proteinExistence type="inferred from homology"/>